<evidence type="ECO:0000256" key="1">
    <source>
        <dbReference type="SAM" id="MobiDB-lite"/>
    </source>
</evidence>
<organism evidence="2">
    <name type="scientific">viral metagenome</name>
    <dbReference type="NCBI Taxonomy" id="1070528"/>
    <lineage>
        <taxon>unclassified sequences</taxon>
        <taxon>metagenomes</taxon>
        <taxon>organismal metagenomes</taxon>
    </lineage>
</organism>
<feature type="compositionally biased region" description="Basic and acidic residues" evidence="1">
    <location>
        <begin position="69"/>
        <end position="85"/>
    </location>
</feature>
<proteinExistence type="predicted"/>
<sequence>MEYESDRALNDSKLEEAKRKALSDFDTYFNLKGDEPDTSGVEKTYQSRIDGVPVDEAQGFWINGGKTGSKKDEPLPKPETFDHDLPSLLKDGPTTLPKGDWAETKLTPAEIEDRMKVRENVVPEGVSGLRVTD</sequence>
<evidence type="ECO:0000313" key="2">
    <source>
        <dbReference type="EMBL" id="QHS79439.1"/>
    </source>
</evidence>
<feature type="region of interest" description="Disordered" evidence="1">
    <location>
        <begin position="56"/>
        <end position="101"/>
    </location>
</feature>
<reference evidence="2" key="1">
    <citation type="journal article" date="2020" name="Nature">
        <title>Giant virus diversity and host interactions through global metagenomics.</title>
        <authorList>
            <person name="Schulz F."/>
            <person name="Roux S."/>
            <person name="Paez-Espino D."/>
            <person name="Jungbluth S."/>
            <person name="Walsh D.A."/>
            <person name="Denef V.J."/>
            <person name="McMahon K.D."/>
            <person name="Konstantinidis K.T."/>
            <person name="Eloe-Fadrosh E.A."/>
            <person name="Kyrpides N.C."/>
            <person name="Woyke T."/>
        </authorList>
    </citation>
    <scope>NUCLEOTIDE SEQUENCE</scope>
    <source>
        <strain evidence="2">GVMAG-S-1035237-23</strain>
    </source>
</reference>
<protein>
    <submittedName>
        <fullName evidence="2">Uncharacterized protein</fullName>
    </submittedName>
</protein>
<dbReference type="EMBL" id="MN740643">
    <property type="protein sequence ID" value="QHS79439.1"/>
    <property type="molecule type" value="Genomic_DNA"/>
</dbReference>
<accession>A0A6C0AI39</accession>
<dbReference type="AlphaFoldDB" id="A0A6C0AI39"/>
<name>A0A6C0AI39_9ZZZZ</name>